<evidence type="ECO:0000256" key="9">
    <source>
        <dbReference type="RuleBase" id="RU000492"/>
    </source>
</evidence>
<reference evidence="14" key="1">
    <citation type="submission" date="2025-08" db="UniProtKB">
        <authorList>
            <consortium name="Ensembl"/>
        </authorList>
    </citation>
    <scope>IDENTIFICATION</scope>
</reference>
<keyword evidence="5 10" id="KW-0694">RNA-binding</keyword>
<evidence type="ECO:0000259" key="13">
    <source>
        <dbReference type="PROSITE" id="PS51194"/>
    </source>
</evidence>
<feature type="compositionally biased region" description="Basic residues" evidence="11">
    <location>
        <begin position="166"/>
        <end position="178"/>
    </location>
</feature>
<feature type="compositionally biased region" description="Low complexity" evidence="11">
    <location>
        <begin position="198"/>
        <end position="209"/>
    </location>
</feature>
<dbReference type="InterPro" id="IPR001650">
    <property type="entry name" value="Helicase_C-like"/>
</dbReference>
<comment type="function">
    <text evidence="8">ATP-binding RNA helicase involved in the biogenesis of 60S ribosomal subunits.</text>
</comment>
<comment type="catalytic activity">
    <reaction evidence="7 10">
        <text>ATP + H2O = ADP + phosphate + H(+)</text>
        <dbReference type="Rhea" id="RHEA:13065"/>
        <dbReference type="ChEBI" id="CHEBI:15377"/>
        <dbReference type="ChEBI" id="CHEBI:15378"/>
        <dbReference type="ChEBI" id="CHEBI:30616"/>
        <dbReference type="ChEBI" id="CHEBI:43474"/>
        <dbReference type="ChEBI" id="CHEBI:456216"/>
        <dbReference type="EC" id="3.6.4.13"/>
    </reaction>
</comment>
<evidence type="ECO:0000256" key="11">
    <source>
        <dbReference type="SAM" id="MobiDB-lite"/>
    </source>
</evidence>
<dbReference type="InterPro" id="IPR014001">
    <property type="entry name" value="Helicase_ATP-bd"/>
</dbReference>
<dbReference type="GO" id="GO:0003723">
    <property type="term" value="F:RNA binding"/>
    <property type="evidence" value="ECO:0007669"/>
    <property type="project" value="UniProtKB-UniRule"/>
</dbReference>
<evidence type="ECO:0000313" key="14">
    <source>
        <dbReference type="Ensembl" id="ENSCPRP00005002289.1"/>
    </source>
</evidence>
<gene>
    <name evidence="14" type="primary">DDX51</name>
</gene>
<evidence type="ECO:0000259" key="12">
    <source>
        <dbReference type="PROSITE" id="PS51192"/>
    </source>
</evidence>
<feature type="domain" description="Helicase C-terminal" evidence="13">
    <location>
        <begin position="563"/>
        <end position="668"/>
    </location>
</feature>
<evidence type="ECO:0000256" key="6">
    <source>
        <dbReference type="ARBA" id="ARBA00038200"/>
    </source>
</evidence>
<keyword evidence="1 9" id="KW-0547">Nucleotide-binding</keyword>
<dbReference type="Proteomes" id="UP000594220">
    <property type="component" value="Unplaced"/>
</dbReference>
<keyword evidence="4 9" id="KW-0067">ATP-binding</keyword>
<organism evidence="14 15">
    <name type="scientific">Crocodylus porosus</name>
    <name type="common">Saltwater crocodile</name>
    <name type="synonym">Estuarine crocodile</name>
    <dbReference type="NCBI Taxonomy" id="8502"/>
    <lineage>
        <taxon>Eukaryota</taxon>
        <taxon>Metazoa</taxon>
        <taxon>Chordata</taxon>
        <taxon>Craniata</taxon>
        <taxon>Vertebrata</taxon>
        <taxon>Euteleostomi</taxon>
        <taxon>Archelosauria</taxon>
        <taxon>Archosauria</taxon>
        <taxon>Crocodylia</taxon>
        <taxon>Longirostres</taxon>
        <taxon>Crocodylidae</taxon>
        <taxon>Crocodylus</taxon>
    </lineage>
</organism>
<evidence type="ECO:0000256" key="3">
    <source>
        <dbReference type="ARBA" id="ARBA00022806"/>
    </source>
</evidence>
<dbReference type="PROSITE" id="PS00039">
    <property type="entry name" value="DEAD_ATP_HELICASE"/>
    <property type="match status" value="1"/>
</dbReference>
<dbReference type="SMART" id="SM00490">
    <property type="entry name" value="HELICc"/>
    <property type="match status" value="1"/>
</dbReference>
<dbReference type="PROSITE" id="PS51194">
    <property type="entry name" value="HELICASE_CTER"/>
    <property type="match status" value="1"/>
</dbReference>
<evidence type="ECO:0000256" key="8">
    <source>
        <dbReference type="ARBA" id="ARBA00056648"/>
    </source>
</evidence>
<feature type="region of interest" description="Disordered" evidence="11">
    <location>
        <begin position="1"/>
        <end position="223"/>
    </location>
</feature>
<evidence type="ECO:0000256" key="2">
    <source>
        <dbReference type="ARBA" id="ARBA00022801"/>
    </source>
</evidence>
<feature type="domain" description="Helicase ATP-binding" evidence="12">
    <location>
        <begin position="309"/>
        <end position="518"/>
    </location>
</feature>
<evidence type="ECO:0000256" key="10">
    <source>
        <dbReference type="RuleBase" id="RU365068"/>
    </source>
</evidence>
<dbReference type="GO" id="GO:0016787">
    <property type="term" value="F:hydrolase activity"/>
    <property type="evidence" value="ECO:0007669"/>
    <property type="project" value="UniProtKB-KW"/>
</dbReference>
<feature type="compositionally biased region" description="Basic and acidic residues" evidence="11">
    <location>
        <begin position="179"/>
        <end position="189"/>
    </location>
</feature>
<protein>
    <recommendedName>
        <fullName evidence="10">ATP-dependent RNA helicase</fullName>
        <ecNumber evidence="10">3.6.4.13</ecNumber>
    </recommendedName>
</protein>
<accession>A0A7M4DZU8</accession>
<comment type="domain">
    <text evidence="10">The Q motif is unique to and characteristic of the DEAD box family of RNA helicases and controls ATP binding and hydrolysis.</text>
</comment>
<name>A0A7M4DZU8_CROPO</name>
<evidence type="ECO:0000256" key="7">
    <source>
        <dbReference type="ARBA" id="ARBA00047984"/>
    </source>
</evidence>
<dbReference type="GeneTree" id="ENSGT00550000075141"/>
<dbReference type="PROSITE" id="PS51192">
    <property type="entry name" value="HELICASE_ATP_BIND_1"/>
    <property type="match status" value="1"/>
</dbReference>
<dbReference type="CDD" id="cd17956">
    <property type="entry name" value="DEADc_DDX51"/>
    <property type="match status" value="1"/>
</dbReference>
<reference evidence="14" key="2">
    <citation type="submission" date="2025-09" db="UniProtKB">
        <authorList>
            <consortium name="Ensembl"/>
        </authorList>
    </citation>
    <scope>IDENTIFICATION</scope>
</reference>
<dbReference type="GO" id="GO:0003724">
    <property type="term" value="F:RNA helicase activity"/>
    <property type="evidence" value="ECO:0007669"/>
    <property type="project" value="UniProtKB-EC"/>
</dbReference>
<feature type="compositionally biased region" description="Basic and acidic residues" evidence="11">
    <location>
        <begin position="107"/>
        <end position="116"/>
    </location>
</feature>
<evidence type="ECO:0000313" key="15">
    <source>
        <dbReference type="Proteomes" id="UP000594220"/>
    </source>
</evidence>
<evidence type="ECO:0000256" key="1">
    <source>
        <dbReference type="ARBA" id="ARBA00022741"/>
    </source>
</evidence>
<dbReference type="Gene3D" id="3.40.50.300">
    <property type="entry name" value="P-loop containing nucleotide triphosphate hydrolases"/>
    <property type="match status" value="2"/>
</dbReference>
<dbReference type="Pfam" id="PF00271">
    <property type="entry name" value="Helicase_C"/>
    <property type="match status" value="1"/>
</dbReference>
<dbReference type="SUPFAM" id="SSF52540">
    <property type="entry name" value="P-loop containing nucleoside triphosphate hydrolases"/>
    <property type="match status" value="1"/>
</dbReference>
<dbReference type="FunFam" id="3.40.50.300:FF:001539">
    <property type="entry name" value="ATP-dependent RNA helicase DDX51"/>
    <property type="match status" value="1"/>
</dbReference>
<evidence type="ECO:0000256" key="5">
    <source>
        <dbReference type="ARBA" id="ARBA00022884"/>
    </source>
</evidence>
<keyword evidence="2 9" id="KW-0378">Hydrolase</keyword>
<proteinExistence type="inferred from homology"/>
<dbReference type="GO" id="GO:0005524">
    <property type="term" value="F:ATP binding"/>
    <property type="evidence" value="ECO:0007669"/>
    <property type="project" value="UniProtKB-UniRule"/>
</dbReference>
<feature type="compositionally biased region" description="Basic and acidic residues" evidence="11">
    <location>
        <begin position="51"/>
        <end position="70"/>
    </location>
</feature>
<dbReference type="AlphaFoldDB" id="A0A7M4DZU8"/>
<dbReference type="Pfam" id="PF00270">
    <property type="entry name" value="DEAD"/>
    <property type="match status" value="1"/>
</dbReference>
<feature type="compositionally biased region" description="Basic and acidic residues" evidence="11">
    <location>
        <begin position="89"/>
        <end position="99"/>
    </location>
</feature>
<comment type="function">
    <text evidence="10">RNA helicase.</text>
</comment>
<dbReference type="EC" id="3.6.4.13" evidence="10"/>
<keyword evidence="15" id="KW-1185">Reference proteome</keyword>
<dbReference type="InterPro" id="IPR027417">
    <property type="entry name" value="P-loop_NTPase"/>
</dbReference>
<comment type="similarity">
    <text evidence="6">Belongs to the DEAD box helicase family. DDX51/DBP6 subfamily.</text>
</comment>
<dbReference type="SMART" id="SM00487">
    <property type="entry name" value="DEXDc"/>
    <property type="match status" value="1"/>
</dbReference>
<dbReference type="Ensembl" id="ENSCPRT00005002679.1">
    <property type="protein sequence ID" value="ENSCPRP00005002289.1"/>
    <property type="gene ID" value="ENSCPRG00005001677.1"/>
</dbReference>
<dbReference type="CDD" id="cd18787">
    <property type="entry name" value="SF2_C_DEAD"/>
    <property type="match status" value="1"/>
</dbReference>
<sequence length="668" mass="74598">MELFRISRYTGEEDSAVGNSSQALLEQLREQARARQLKKQQQEELSPSGEFRLKESETKLPEKPKSRDSGLDSENQSQRETKKKKRKQSDKDVCAEGPKKLRKNLKRGNDSDEPAKLADSSLTAEAAQEHVPLKKKKRNNKKTSVVSPKKTEADPEENGEQEQKRNNLKRRQTQRRKKMDLSKEVKADGAEMGEEGSGEVVNGNQGGNEQLSTAGKEKATPPPSSLKILGGYDKKAIHKIQPILPQWLAQPKLVHKRIKENLVPIQDVPGIHPRLLKKLQVNGVESFFPVQVEVIPAILEGACNGFLVGRGGYQPSDICVSAPTGSGKTLSFIIPVVQTLLERAVCQVRALAVLPTKELAQQVSRVFNIYTDGTGLKVVLITGQKSFAKEQEALVQRRVMGYSSLADIVVATPGRLVDHIDQTPGFSLRQLRFLIIDEADRMIDDIHQNWLRQVVKAAFKAEEDSASSVLFQRTEPGPVTAASLCCPQIPLQKLLFSATLTRNPEKLQQLGLYQPRLFTSVYSKKQASSAGPVAEQNAEKKYTLPEGLSQYYVPCNLNSKPLFLLHFMLTMKFTRVLCFTNSKETSHRLFLLVRAFGGVNVAEFSSRLTPSERQKTLKVFEQGKIQLLISTDATARGIDIKGVKYVINYDAPQYIRAYIHRSRSSCRC</sequence>
<evidence type="ECO:0000256" key="4">
    <source>
        <dbReference type="ARBA" id="ARBA00022840"/>
    </source>
</evidence>
<keyword evidence="3 9" id="KW-0347">Helicase</keyword>
<dbReference type="PANTHER" id="PTHR24031">
    <property type="entry name" value="RNA HELICASE"/>
    <property type="match status" value="1"/>
</dbReference>
<dbReference type="InterPro" id="IPR000629">
    <property type="entry name" value="RNA-helicase_DEAD-box_CS"/>
</dbReference>
<dbReference type="InterPro" id="IPR011545">
    <property type="entry name" value="DEAD/DEAH_box_helicase_dom"/>
</dbReference>